<dbReference type="Pfam" id="PF12359">
    <property type="entry name" value="DUF3645"/>
    <property type="match status" value="1"/>
</dbReference>
<dbReference type="InterPro" id="IPR022105">
    <property type="entry name" value="DUF3645"/>
</dbReference>
<sequence length="3183" mass="363511">MAEAQDQSQPLALEATFNHIVLPAQLPGKEDHDVNSISSDLLNVVATTTREFRDLTYDRYYQEFSLVQQSLTNYRQVCVDGVLNKQILLQQLRHLDLKEQLVLHVTKQNAALLVRRENRSPGDSIIFEAFEASPTSQKALEAESALQWDFPASAVSIPYSTFSAPGFQEELVSFLEQASKESIKRFAAVTNKAASGAWESRDTVDPSLITGLMMTLLEATGTNIAPNILRKRVRDDVCWNDGVNPWRRNPTWLILRVAMQKHLQLLSGVEIGTIQYKFMKCFLLQAFLRRVLYQTDPERSTTLKAKLCRRMAKLEAAKMQAPKSLRPVYDYFFGKINQKVAAASDLADAHIANEWEQYCKKIERRVNPLPKRADPEDTKLSLQNSGQYLTNILENPRIVVPPNQGGRKSHRRVDVPKDGRKDFAAFADKYYKYFSLEDNLRYVNAAYIASPEAAAEKCIRLSRQLEKYLDGVTGLYQGMPEAFSGLILNVLDLWVAIDRYAVETFPLLCDFHPIITAEILNSLHIEAARDFERLQKIGEYLRHRVQGSASRISIFVDPVKGCFADRYVESPAAGLVFKELQGHIESTAEAGRLRKEAEWKEKSKEYETLTQEILLTACQYYLSNDMPPVQYHDDRNCKKCYLERKARRIKITAHEHPLPTDGPHLRATLFELACPPAFAAYRDISWRIISTLALPGHRPPSDPRLLIHQYSELTVFSNKTAPVVTLASSKKSFLQTHLADVTLPTTLEKVCLPNGLALTYFDTSRKLWPGRLNLSTTFYHHFPLPIPENSPFHALSRDLDPVHPPSSYDVIASQTRCPTGMNVHEFLAYQGILGGWNRRFPSILVELASSNLNFSSEATTLLIRYLAHQAGPPFPNEPLRMVHKIFRDPSFSAQLLDQIEYRVGLISSNWREVHSMDMLIMLLSRGIDIWKLHSECLESLRRALQMLRRVRIIISLWLLTLRNEIYGAETTDSSRRFSEFALWAALLGRSTYFVQGQHADWPLDPSQLKFFIECSIMLQHSLVTKPSALPLNLRNALIRDLKIVHSIKGLLRVAITNYPMSLSSALGIAWAQEEEDEQESNYSDSEMLPAPNEWWVRMDMSATKTKKAQVVLFHLLEGHLLIDGKHLGQLPPEHRNNPILRTLFGNRNLLTVPSRLSGMTYMISAETDTHRVHLGFRDGQMIVRAEWKDPSEQKPKTTIIEYVPVSYFRHEKNGEDLPASLLDDCYHWLDLQRKLLFCRKACWKRKDSDWTINLESKEAMRRGVKLVDRFSPLFKKVAAIFNRFELDRYLTVFQPKQRPLSVEMRRLELKWEVNNSGLLESEALQSFIDRDQDAETWYGLRSKIVLRDSSNGRSRSIIIPMGQPRCRPNGPHVEVDIQNVGAYGRYQINTVLGRVDCPPEPRLLYTKALVHAYTSFILPDPLTKRTGTEESLHCLRSGFCQPWTPLNPAHYPLLEMIANLTPMREYYPVELKVMQKVTWGAQVRSYAQNEHFFFVVKEIIAKSEQLRPFSRENTNSLLLEREHHELYKRSKERRGLYERNISNYPTKPTQDLVYQSRGQLTDGQIARQNVYATTYHLHHWDEMLSLPCDLAGILEKWQNIGGFGNILDKILLSDKLSIDLPLFWGSLISLCQASNRTDRYKLMFLFATLVYNGNINMDAVRTLISFATNPALKSLELPMGASFENFRRNPAIKAENLRLLIKPYCKAYIKPEIQTATGFTLNPKLRRRLEAAEMEFSASLESECTRLINHLLDQWPCLQPTITLKFNHELIDMSQVLPIIQPEWSRLFFNLQLSNHTQEVQRILDLFNAESQLPVPSKLLVEAPKEDRKPKKFESRSSLAELLRRPGPKISVTSLRLFLESKRQIISSHNSKDLVKPFNPVPHTKEIHELEGIIQDISRSDSVVRKRYAQDLQQSLNSFKKVSGATVARNTMVFPIDIGSKIEDCLQRMYIYFSGIRQAVEGDERTSYWLKMGNLLPCVTIVSLLEAIRSCNRISYGLGMRESLILLGLSITEIQQLIRVETYRLRNDSQKSTEEEQNMGHQNWEPMQYPDWLLLEIDGNILIRPDQVEVAHATIQPASGNNSVLQMNMGQGKTSCIMPMAAAVLADSRRLLRVVVPRALLLQTVQIIHARLGGLVGREVRHVPFSRQTSTSPENIKAFHEIHLKILKSSGLMICLPEHTLSFMLSGLQRLSDGRIEEARPMVRLQGWLNKFSRDVLDESDFTLAVRTQLIYPSGSQKAFDGHPHRWKTAQALLQLVESYLPEIHNKYSRSIEIVRRPTGGFPFIYFLRRDAEETLIKRLVDDICTGKTTILPMADLQPKVQRAVKSFISEAKIATGLPSEIRMLFSDKVAVLKTIYLLRGLFVHRILLLALKKRWNVQYGLHPTRDPVAVPYHAKGVPSEQAEWGHPDVAILFTCLSFYYHGLNIDQLGQSLRYVLQSDDPASEYDRWTHSSESLPGSLKEWNSINVDDEVQLTEIWGHVRYNVVVIDHFLNNFVFPRHAKQFLTKLQASGWDIPLFSDSEGGYRRHGKPLTTGFSGTNDNKTMLPLTVTQEDLPTLSHTNAEVLTYLLQKRNRGYCLAADTQGRRWSETGLLKHLKDKGIRILIDAGAQILELDNLQLVKAWMAIDTTAPAAIYFDKFNKPFVFYRNNSNVPLLATPYAEDSADCLIYLDESHTRGTDLKMPAHARGALTLGLGQTKDHTVQAAMRLRQLGTTQSIMFFAPPEVHQSIVDTRQKQFYSPMDSQDVVAWLLQQTCAGIEQLQPLYFAQGMDFCRRIQAASDNPEFLEDPRQLGSYLNTLRQPEQQTLRQMYEPKQNHKANTAIQDPSPEIGKFMDELKLRRRGFQDTGEAVHGSALQEVEQEREVAFEIESVREVQKPTHYTPYKFGGLHKDLVTFVHTGRALVGTGGYEPAFFALRRTCSLGEKYAIDHNATSGLLYSSMEFSKTVHPISTKFNDNFQRPVNWVLISTTTNIAIIVTPEEAEYLIPHVNNRSRESPVHLVTYAAPITRKMVQFDTLKFLSIPPLPEDWKPPAKLSVELGIIAGRLYFAFEHSPDLKEYLDLTNEGLEESIMAEAVVFTGKPLSFLQEWLTLKRKGQDFLHTPMGYLCQSKALLKSHPFFKGGNSDEVETVERKFEDLDLDLDIDSEDIDKVSQTEVEQIQRDMAEAGQGTVGSFGFFSKSR</sequence>
<feature type="domain" description="DUF3645" evidence="8">
    <location>
        <begin position="2383"/>
        <end position="2415"/>
    </location>
</feature>
<evidence type="ECO:0000256" key="5">
    <source>
        <dbReference type="ARBA" id="ARBA00022801"/>
    </source>
</evidence>
<feature type="domain" description="DUF6606" evidence="9">
    <location>
        <begin position="17"/>
        <end position="288"/>
    </location>
</feature>
<evidence type="ECO:0000256" key="1">
    <source>
        <dbReference type="ARBA" id="ARBA00000707"/>
    </source>
</evidence>
<feature type="domain" description="DUF3638" evidence="7">
    <location>
        <begin position="2041"/>
        <end position="2264"/>
    </location>
</feature>
<gene>
    <name evidence="10" type="ORF">TWF506_004509</name>
</gene>
<evidence type="ECO:0000256" key="6">
    <source>
        <dbReference type="ARBA" id="ARBA00022807"/>
    </source>
</evidence>
<dbReference type="Proteomes" id="UP001307849">
    <property type="component" value="Unassembled WGS sequence"/>
</dbReference>
<dbReference type="Pfam" id="PF20255">
    <property type="entry name" value="DUF6606"/>
    <property type="match status" value="1"/>
</dbReference>
<evidence type="ECO:0000259" key="8">
    <source>
        <dbReference type="Pfam" id="PF12359"/>
    </source>
</evidence>
<keyword evidence="6" id="KW-0788">Thiol protease</keyword>
<evidence type="ECO:0000256" key="3">
    <source>
        <dbReference type="ARBA" id="ARBA00022670"/>
    </source>
</evidence>
<dbReference type="InterPro" id="IPR046541">
    <property type="entry name" value="DUF6606"/>
</dbReference>
<protein>
    <recommendedName>
        <fullName evidence="2">ubiquitinyl hydrolase 1</fullName>
        <ecNumber evidence="2">3.4.19.12</ecNumber>
    </recommendedName>
</protein>
<evidence type="ECO:0000256" key="2">
    <source>
        <dbReference type="ARBA" id="ARBA00012759"/>
    </source>
</evidence>
<dbReference type="EMBL" id="JAVHJM010000014">
    <property type="protein sequence ID" value="KAK6498270.1"/>
    <property type="molecule type" value="Genomic_DNA"/>
</dbReference>
<dbReference type="Gene3D" id="3.40.50.300">
    <property type="entry name" value="P-loop containing nucleotide triphosphate hydrolases"/>
    <property type="match status" value="1"/>
</dbReference>
<dbReference type="EC" id="3.4.19.12" evidence="2"/>
<keyword evidence="5" id="KW-0378">Hydrolase</keyword>
<evidence type="ECO:0000259" key="9">
    <source>
        <dbReference type="Pfam" id="PF20255"/>
    </source>
</evidence>
<keyword evidence="11" id="KW-1185">Reference proteome</keyword>
<accession>A0AAN8NBU0</accession>
<keyword evidence="3" id="KW-0645">Protease</keyword>
<dbReference type="InterPro" id="IPR027417">
    <property type="entry name" value="P-loop_NTPase"/>
</dbReference>
<evidence type="ECO:0000259" key="7">
    <source>
        <dbReference type="Pfam" id="PF12340"/>
    </source>
</evidence>
<evidence type="ECO:0000256" key="4">
    <source>
        <dbReference type="ARBA" id="ARBA00022786"/>
    </source>
</evidence>
<evidence type="ECO:0000313" key="11">
    <source>
        <dbReference type="Proteomes" id="UP001307849"/>
    </source>
</evidence>
<dbReference type="PANTHER" id="PTHR13367">
    <property type="entry name" value="UBIQUITIN THIOESTERASE"/>
    <property type="match status" value="1"/>
</dbReference>
<name>A0AAN8NBU0_9PEZI</name>
<dbReference type="InterPro" id="IPR051346">
    <property type="entry name" value="OTU_Deubiquitinase"/>
</dbReference>
<organism evidence="10 11">
    <name type="scientific">Arthrobotrys conoides</name>
    <dbReference type="NCBI Taxonomy" id="74498"/>
    <lineage>
        <taxon>Eukaryota</taxon>
        <taxon>Fungi</taxon>
        <taxon>Dikarya</taxon>
        <taxon>Ascomycota</taxon>
        <taxon>Pezizomycotina</taxon>
        <taxon>Orbiliomycetes</taxon>
        <taxon>Orbiliales</taxon>
        <taxon>Orbiliaceae</taxon>
        <taxon>Arthrobotrys</taxon>
    </lineage>
</organism>
<keyword evidence="4" id="KW-0833">Ubl conjugation pathway</keyword>
<evidence type="ECO:0000313" key="10">
    <source>
        <dbReference type="EMBL" id="KAK6498270.1"/>
    </source>
</evidence>
<comment type="caution">
    <text evidence="10">The sequence shown here is derived from an EMBL/GenBank/DDBJ whole genome shotgun (WGS) entry which is preliminary data.</text>
</comment>
<dbReference type="InterPro" id="IPR022099">
    <property type="entry name" value="DUF3638"/>
</dbReference>
<comment type="catalytic activity">
    <reaction evidence="1">
        <text>Thiol-dependent hydrolysis of ester, thioester, amide, peptide and isopeptide bonds formed by the C-terminal Gly of ubiquitin (a 76-residue protein attached to proteins as an intracellular targeting signal).</text>
        <dbReference type="EC" id="3.4.19.12"/>
    </reaction>
</comment>
<dbReference type="GO" id="GO:0004843">
    <property type="term" value="F:cysteine-type deubiquitinase activity"/>
    <property type="evidence" value="ECO:0007669"/>
    <property type="project" value="UniProtKB-EC"/>
</dbReference>
<dbReference type="GO" id="GO:0006508">
    <property type="term" value="P:proteolysis"/>
    <property type="evidence" value="ECO:0007669"/>
    <property type="project" value="UniProtKB-KW"/>
</dbReference>
<proteinExistence type="predicted"/>
<dbReference type="SUPFAM" id="SSF52540">
    <property type="entry name" value="P-loop containing nucleoside triphosphate hydrolases"/>
    <property type="match status" value="1"/>
</dbReference>
<reference evidence="10 11" key="1">
    <citation type="submission" date="2019-10" db="EMBL/GenBank/DDBJ databases">
        <authorList>
            <person name="Palmer J.M."/>
        </authorList>
    </citation>
    <scope>NUCLEOTIDE SEQUENCE [LARGE SCALE GENOMIC DNA]</scope>
    <source>
        <strain evidence="10 11">TWF506</strain>
    </source>
</reference>
<dbReference type="PANTHER" id="PTHR13367:SF32">
    <property type="entry name" value="DUF6606 DOMAIN-CONTAINING PROTEIN"/>
    <property type="match status" value="1"/>
</dbReference>
<dbReference type="Pfam" id="PF12340">
    <property type="entry name" value="DUF3638"/>
    <property type="match status" value="1"/>
</dbReference>